<organism evidence="1 2">
    <name type="scientific">Shewanella piezotolerans (strain WP3 / JCM 13877)</name>
    <dbReference type="NCBI Taxonomy" id="225849"/>
    <lineage>
        <taxon>Bacteria</taxon>
        <taxon>Pseudomonadati</taxon>
        <taxon>Pseudomonadota</taxon>
        <taxon>Gammaproteobacteria</taxon>
        <taxon>Alteromonadales</taxon>
        <taxon>Shewanellaceae</taxon>
        <taxon>Shewanella</taxon>
    </lineage>
</organism>
<evidence type="ECO:0000313" key="2">
    <source>
        <dbReference type="Proteomes" id="UP000000753"/>
    </source>
</evidence>
<dbReference type="RefSeq" id="WP_020913173.1">
    <property type="nucleotide sequence ID" value="NC_011566.1"/>
</dbReference>
<dbReference type="KEGG" id="swp:swp_3110"/>
<accession>B8CPV9</accession>
<dbReference type="HOGENOM" id="CLU_1991163_0_0_6"/>
<proteinExistence type="predicted"/>
<dbReference type="eggNOG" id="ENOG5032NVF">
    <property type="taxonomic scope" value="Bacteria"/>
</dbReference>
<dbReference type="Proteomes" id="UP000000753">
    <property type="component" value="Chromosome"/>
</dbReference>
<keyword evidence="2" id="KW-1185">Reference proteome</keyword>
<sequence length="129" mass="14298">MFNSQISMQMFQSKLTLVLLLVVFVSQLFPTCVAADIHNVELGMSETHHFENTLPLELQQACCDSALNACSHMVDVSEQDEHSDDFHTACHPPVELGTVAKSTGVEDRALFAISYQNRSYAPPIPPPYC</sequence>
<evidence type="ECO:0000313" key="1">
    <source>
        <dbReference type="EMBL" id="ACJ29822.1"/>
    </source>
</evidence>
<reference evidence="1 2" key="1">
    <citation type="journal article" date="2008" name="PLoS ONE">
        <title>Environmental adaptation: genomic analysis of the piezotolerant and psychrotolerant deep-sea iron reducing bacterium Shewanella piezotolerans WP3.</title>
        <authorList>
            <person name="Wang F."/>
            <person name="Wang J."/>
            <person name="Jian H."/>
            <person name="Zhang B."/>
            <person name="Li S."/>
            <person name="Wang F."/>
            <person name="Zeng X."/>
            <person name="Gao L."/>
            <person name="Bartlett D.H."/>
            <person name="Yu J."/>
            <person name="Hu S."/>
            <person name="Xiao X."/>
        </authorList>
    </citation>
    <scope>NUCLEOTIDE SEQUENCE [LARGE SCALE GENOMIC DNA]</scope>
    <source>
        <strain evidence="2">WP3 / JCM 13877</strain>
    </source>
</reference>
<dbReference type="STRING" id="225849.swp_3110"/>
<protein>
    <submittedName>
        <fullName evidence="1">Uncharacterized protein</fullName>
    </submittedName>
</protein>
<dbReference type="EMBL" id="CP000472">
    <property type="protein sequence ID" value="ACJ29822.1"/>
    <property type="molecule type" value="Genomic_DNA"/>
</dbReference>
<dbReference type="OrthoDB" id="6267592at2"/>
<gene>
    <name evidence="1" type="ordered locus">swp_3110</name>
</gene>
<name>B8CPV9_SHEPW</name>
<dbReference type="AlphaFoldDB" id="B8CPV9"/>